<accession>A0ABQ4MT68</accession>
<comment type="caution">
    <text evidence="7">The sequence shown here is derived from an EMBL/GenBank/DDBJ whole genome shotgun (WGS) entry which is preliminary data.</text>
</comment>
<keyword evidence="3" id="KW-0418">Kinase</keyword>
<evidence type="ECO:0000313" key="7">
    <source>
        <dbReference type="EMBL" id="GIP59103.1"/>
    </source>
</evidence>
<dbReference type="InterPro" id="IPR011009">
    <property type="entry name" value="Kinase-like_dom_sf"/>
</dbReference>
<evidence type="ECO:0000256" key="4">
    <source>
        <dbReference type="ARBA" id="ARBA00022840"/>
    </source>
</evidence>
<dbReference type="InterPro" id="IPR017441">
    <property type="entry name" value="Protein_kinase_ATP_BS"/>
</dbReference>
<keyword evidence="8" id="KW-1185">Reference proteome</keyword>
<dbReference type="Proteomes" id="UP000681290">
    <property type="component" value="Unassembled WGS sequence"/>
</dbReference>
<reference evidence="7 8" key="1">
    <citation type="submission" date="2021-03" db="EMBL/GenBank/DDBJ databases">
        <title>Antimicrobial resistance genes in bacteria isolated from Japanese honey, and their potential for conferring macrolide and lincosamide resistance in the American foulbrood pathogen Paenibacillus larvae.</title>
        <authorList>
            <person name="Okamoto M."/>
            <person name="Kumagai M."/>
            <person name="Kanamori H."/>
            <person name="Takamatsu D."/>
        </authorList>
    </citation>
    <scope>NUCLEOTIDE SEQUENCE [LARGE SCALE GENOMIC DNA]</scope>
    <source>
        <strain evidence="7 8">J15TS10</strain>
    </source>
</reference>
<proteinExistence type="predicted"/>
<evidence type="ECO:0000259" key="6">
    <source>
        <dbReference type="PROSITE" id="PS50011"/>
    </source>
</evidence>
<dbReference type="PROSITE" id="PS00107">
    <property type="entry name" value="PROTEIN_KINASE_ATP"/>
    <property type="match status" value="1"/>
</dbReference>
<dbReference type="PANTHER" id="PTHR43289">
    <property type="entry name" value="MITOGEN-ACTIVATED PROTEIN KINASE KINASE KINASE 20-RELATED"/>
    <property type="match status" value="1"/>
</dbReference>
<dbReference type="PANTHER" id="PTHR43289:SF34">
    <property type="entry name" value="SERINE_THREONINE-PROTEIN KINASE YBDM-RELATED"/>
    <property type="match status" value="1"/>
</dbReference>
<dbReference type="SMART" id="SM00219">
    <property type="entry name" value="TyrKc"/>
    <property type="match status" value="1"/>
</dbReference>
<evidence type="ECO:0000256" key="2">
    <source>
        <dbReference type="ARBA" id="ARBA00022741"/>
    </source>
</evidence>
<gene>
    <name evidence="7" type="ORF">J15TS10_29170</name>
</gene>
<protein>
    <recommendedName>
        <fullName evidence="6">Protein kinase domain-containing protein</fullName>
    </recommendedName>
</protein>
<dbReference type="InterPro" id="IPR000719">
    <property type="entry name" value="Prot_kinase_dom"/>
</dbReference>
<feature type="binding site" evidence="5">
    <location>
        <position position="136"/>
    </location>
    <ligand>
        <name>ATP</name>
        <dbReference type="ChEBI" id="CHEBI:30616"/>
    </ligand>
</feature>
<keyword evidence="1" id="KW-0808">Transferase</keyword>
<organism evidence="7 8">
    <name type="scientific">Paenibacillus woosongensis</name>
    <dbReference type="NCBI Taxonomy" id="307580"/>
    <lineage>
        <taxon>Bacteria</taxon>
        <taxon>Bacillati</taxon>
        <taxon>Bacillota</taxon>
        <taxon>Bacilli</taxon>
        <taxon>Bacillales</taxon>
        <taxon>Paenibacillaceae</taxon>
        <taxon>Paenibacillus</taxon>
    </lineage>
</organism>
<dbReference type="EMBL" id="BOSM01000004">
    <property type="protein sequence ID" value="GIP59103.1"/>
    <property type="molecule type" value="Genomic_DNA"/>
</dbReference>
<evidence type="ECO:0000313" key="8">
    <source>
        <dbReference type="Proteomes" id="UP000681290"/>
    </source>
</evidence>
<dbReference type="CDD" id="cd14014">
    <property type="entry name" value="STKc_PknB_like"/>
    <property type="match status" value="1"/>
</dbReference>
<dbReference type="SUPFAM" id="SSF56112">
    <property type="entry name" value="Protein kinase-like (PK-like)"/>
    <property type="match status" value="1"/>
</dbReference>
<keyword evidence="4 5" id="KW-0067">ATP-binding</keyword>
<evidence type="ECO:0000256" key="1">
    <source>
        <dbReference type="ARBA" id="ARBA00022679"/>
    </source>
</evidence>
<evidence type="ECO:0000256" key="3">
    <source>
        <dbReference type="ARBA" id="ARBA00022777"/>
    </source>
</evidence>
<keyword evidence="2 5" id="KW-0547">Nucleotide-binding</keyword>
<dbReference type="PROSITE" id="PS50011">
    <property type="entry name" value="PROTEIN_KINASE_DOM"/>
    <property type="match status" value="1"/>
</dbReference>
<name>A0ABQ4MT68_9BACL</name>
<dbReference type="RefSeq" id="WP_095398733.1">
    <property type="nucleotide sequence ID" value="NZ_BOSM01000004.1"/>
</dbReference>
<evidence type="ECO:0000256" key="5">
    <source>
        <dbReference type="PROSITE-ProRule" id="PRU10141"/>
    </source>
</evidence>
<dbReference type="InterPro" id="IPR008266">
    <property type="entry name" value="Tyr_kinase_AS"/>
</dbReference>
<dbReference type="Gene3D" id="1.10.510.10">
    <property type="entry name" value="Transferase(Phosphotransferase) domain 1"/>
    <property type="match status" value="1"/>
</dbReference>
<feature type="domain" description="Protein kinase" evidence="6">
    <location>
        <begin position="107"/>
        <end position="362"/>
    </location>
</feature>
<dbReference type="InterPro" id="IPR020635">
    <property type="entry name" value="Tyr_kinase_cat_dom"/>
</dbReference>
<dbReference type="PROSITE" id="PS00109">
    <property type="entry name" value="PROTEIN_KINASE_TYR"/>
    <property type="match status" value="1"/>
</dbReference>
<dbReference type="Pfam" id="PF00069">
    <property type="entry name" value="Pkinase"/>
    <property type="match status" value="1"/>
</dbReference>
<sequence>MTFEQTEPTLFGVIESLKEGLVLYATGNSTEFNNDEYRRLRKILLSTEQLSNKLPEFIKQYRSLDEFWGYIKEVSGSYAGRRQYLGEVFNPLLDELETGNAAMANDYSELEVIGSGGFGEVKRMKHNLLKMDFAFKFFSPIFANDDERNLERFFREAQILFRLNHQNIIKIYDVGLLGNKPFIRMELFEGKNLNQVLKDHGRFPINKSIDLMIELADALRHAHEIGIVHRDIRPSNIMIARPRQVRVIDFGLGIYLENELTSRLTRTGHNIAGGHFTAPELINNPKLIDSRTDIYSLGAVWYNLITGSVPAGSKLKETLHSVEGMNDEIAEIILKCLEDIEGRYQSMQDLISALTKVKSDLF</sequence>